<dbReference type="EMBL" id="CACRTD010000069">
    <property type="protein sequence ID" value="VYT53088.1"/>
    <property type="molecule type" value="Genomic_DNA"/>
</dbReference>
<accession>A0A6N2XIJ7</accession>
<evidence type="ECO:0000313" key="1">
    <source>
        <dbReference type="EMBL" id="VYT53088.1"/>
    </source>
</evidence>
<organism evidence="1">
    <name type="scientific">Bacteroides ovatus</name>
    <dbReference type="NCBI Taxonomy" id="28116"/>
    <lineage>
        <taxon>Bacteria</taxon>
        <taxon>Pseudomonadati</taxon>
        <taxon>Bacteroidota</taxon>
        <taxon>Bacteroidia</taxon>
        <taxon>Bacteroidales</taxon>
        <taxon>Bacteroidaceae</taxon>
        <taxon>Bacteroides</taxon>
    </lineage>
</organism>
<gene>
    <name evidence="1" type="ORF">BOLFYP28_04350</name>
</gene>
<proteinExistence type="predicted"/>
<sequence length="594" mass="65647">MVFGVTLGRRKQSHLFQSVIDKLRTSGIGGHGRVREVTFGTCQLRAYGVPAQLEEILLAGSYHRILLPAVSVNLSIAQCNRPSTCCLLEVEAEILSGIVHGRSTLNTDIYVGKDKVKRPVLSVIETDLPYQFVGLLVVQLGQCIHHVQRVALARNLTAHAARAYQYQDRVPALLHQPHQLLHAHRVSFVQHAVVLVQRAHARFPVGILQVIAVHDVVVQHLVRGQRLVIDAHALHVQVGTRRLELQLALDIEVHLVQPLRGSRFLTVHIETDERPLFVRLHIGIEYVGNADVRARLELRTHRVLIAQHLSGIHRLGHHTGQELGLFRGHNQPVPVPVVQLSQAGDQFRVRVRHVGRAVFYLQRHAHVTDGKPFGLLRLVEGAVSTIGGQSHASTAGQQQAVLVPAATGTVFVHAPKHVPELHPFVTAHPAGRVVFRVASPEGIERAHGIRGQGGFNVGVRCRVHLHLKHGIAARHTIVQRFHVHVRPSVAAGLTALEQVFLHNAVPIHHLHTCRVRITLVAGIREVPGSELLGLQPRMFPVALESGSPVAEHHAGIRCHTSACLQQRNVMHPAHHTGVLMLRVGFHHVRTFLHL</sequence>
<protein>
    <submittedName>
        <fullName evidence="1">Uncharacterized protein</fullName>
    </submittedName>
</protein>
<dbReference type="AlphaFoldDB" id="A0A6N2XIJ7"/>
<reference evidence="1" key="1">
    <citation type="submission" date="2019-11" db="EMBL/GenBank/DDBJ databases">
        <authorList>
            <person name="Feng L."/>
        </authorList>
    </citation>
    <scope>NUCLEOTIDE SEQUENCE</scope>
    <source>
        <strain evidence="1">BovatusLFYP28</strain>
    </source>
</reference>
<name>A0A6N2XIJ7_BACOV</name>